<proteinExistence type="inferred from homology"/>
<gene>
    <name evidence="8" type="ORF">EJ02DRAFT_387456</name>
</gene>
<dbReference type="PANTHER" id="PTHR24304">
    <property type="entry name" value="CYTOCHROME P450 FAMILY 7"/>
    <property type="match status" value="1"/>
</dbReference>
<evidence type="ECO:0000256" key="1">
    <source>
        <dbReference type="ARBA" id="ARBA00001971"/>
    </source>
</evidence>
<dbReference type="EMBL" id="ML976191">
    <property type="protein sequence ID" value="KAF1936393.1"/>
    <property type="molecule type" value="Genomic_DNA"/>
</dbReference>
<dbReference type="OrthoDB" id="3366823at2759"/>
<dbReference type="PRINTS" id="PR00465">
    <property type="entry name" value="EP450IV"/>
</dbReference>
<reference evidence="8" key="1">
    <citation type="journal article" date="2020" name="Stud. Mycol.">
        <title>101 Dothideomycetes genomes: a test case for predicting lifestyles and emergence of pathogens.</title>
        <authorList>
            <person name="Haridas S."/>
            <person name="Albert R."/>
            <person name="Binder M."/>
            <person name="Bloem J."/>
            <person name="Labutti K."/>
            <person name="Salamov A."/>
            <person name="Andreopoulos B."/>
            <person name="Baker S."/>
            <person name="Barry K."/>
            <person name="Bills G."/>
            <person name="Bluhm B."/>
            <person name="Cannon C."/>
            <person name="Castanera R."/>
            <person name="Culley D."/>
            <person name="Daum C."/>
            <person name="Ezra D."/>
            <person name="Gonzalez J."/>
            <person name="Henrissat B."/>
            <person name="Kuo A."/>
            <person name="Liang C."/>
            <person name="Lipzen A."/>
            <person name="Lutzoni F."/>
            <person name="Magnuson J."/>
            <person name="Mondo S."/>
            <person name="Nolan M."/>
            <person name="Ohm R."/>
            <person name="Pangilinan J."/>
            <person name="Park H.-J."/>
            <person name="Ramirez L."/>
            <person name="Alfaro M."/>
            <person name="Sun H."/>
            <person name="Tritt A."/>
            <person name="Yoshinaga Y."/>
            <person name="Zwiers L.-H."/>
            <person name="Turgeon B."/>
            <person name="Goodwin S."/>
            <person name="Spatafora J."/>
            <person name="Crous P."/>
            <person name="Grigoriev I."/>
        </authorList>
    </citation>
    <scope>NUCLEOTIDE SEQUENCE</scope>
    <source>
        <strain evidence="8">CBS 161.51</strain>
    </source>
</reference>
<dbReference type="CDD" id="cd11040">
    <property type="entry name" value="CYP7_CYP8-like"/>
    <property type="match status" value="1"/>
</dbReference>
<comment type="cofactor">
    <cofactor evidence="1 6">
        <name>heme</name>
        <dbReference type="ChEBI" id="CHEBI:30413"/>
    </cofactor>
</comment>
<dbReference type="AlphaFoldDB" id="A0A6A5S945"/>
<accession>A0A6A5S945</accession>
<evidence type="ECO:0000256" key="6">
    <source>
        <dbReference type="PIRSR" id="PIRSR602403-1"/>
    </source>
</evidence>
<dbReference type="GO" id="GO:0008395">
    <property type="term" value="F:steroid hydroxylase activity"/>
    <property type="evidence" value="ECO:0007669"/>
    <property type="project" value="TreeGrafter"/>
</dbReference>
<evidence type="ECO:0000256" key="3">
    <source>
        <dbReference type="ARBA" id="ARBA00022617"/>
    </source>
</evidence>
<dbReference type="InterPro" id="IPR002403">
    <property type="entry name" value="Cyt_P450_E_grp-IV"/>
</dbReference>
<dbReference type="PANTHER" id="PTHR24304:SF2">
    <property type="entry name" value="24-HYDROXYCHOLESTEROL 7-ALPHA-HYDROXYLASE"/>
    <property type="match status" value="1"/>
</dbReference>
<dbReference type="Pfam" id="PF00067">
    <property type="entry name" value="p450"/>
    <property type="match status" value="1"/>
</dbReference>
<keyword evidence="5 6" id="KW-0408">Iron</keyword>
<evidence type="ECO:0000256" key="7">
    <source>
        <dbReference type="RuleBase" id="RU000461"/>
    </source>
</evidence>
<dbReference type="PROSITE" id="PS00086">
    <property type="entry name" value="CYTOCHROME_P450"/>
    <property type="match status" value="1"/>
</dbReference>
<dbReference type="Gene3D" id="1.10.630.10">
    <property type="entry name" value="Cytochrome P450"/>
    <property type="match status" value="1"/>
</dbReference>
<evidence type="ECO:0000313" key="9">
    <source>
        <dbReference type="Proteomes" id="UP000800038"/>
    </source>
</evidence>
<evidence type="ECO:0000256" key="2">
    <source>
        <dbReference type="ARBA" id="ARBA00010617"/>
    </source>
</evidence>
<keyword evidence="9" id="KW-1185">Reference proteome</keyword>
<dbReference type="GO" id="GO:0005506">
    <property type="term" value="F:iron ion binding"/>
    <property type="evidence" value="ECO:0007669"/>
    <property type="project" value="InterPro"/>
</dbReference>
<dbReference type="GO" id="GO:0020037">
    <property type="term" value="F:heme binding"/>
    <property type="evidence" value="ECO:0007669"/>
    <property type="project" value="InterPro"/>
</dbReference>
<dbReference type="InterPro" id="IPR036396">
    <property type="entry name" value="Cyt_P450_sf"/>
</dbReference>
<organism evidence="8 9">
    <name type="scientific">Clathrospora elynae</name>
    <dbReference type="NCBI Taxonomy" id="706981"/>
    <lineage>
        <taxon>Eukaryota</taxon>
        <taxon>Fungi</taxon>
        <taxon>Dikarya</taxon>
        <taxon>Ascomycota</taxon>
        <taxon>Pezizomycotina</taxon>
        <taxon>Dothideomycetes</taxon>
        <taxon>Pleosporomycetidae</taxon>
        <taxon>Pleosporales</taxon>
        <taxon>Diademaceae</taxon>
        <taxon>Clathrospora</taxon>
    </lineage>
</organism>
<comment type="similarity">
    <text evidence="2 7">Belongs to the cytochrome P450 family.</text>
</comment>
<dbReference type="InterPro" id="IPR001128">
    <property type="entry name" value="Cyt_P450"/>
</dbReference>
<name>A0A6A5S945_9PLEO</name>
<feature type="binding site" description="axial binding residue" evidence="6">
    <location>
        <position position="480"/>
    </location>
    <ligand>
        <name>heme</name>
        <dbReference type="ChEBI" id="CHEBI:30413"/>
    </ligand>
    <ligandPart>
        <name>Fe</name>
        <dbReference type="ChEBI" id="CHEBI:18248"/>
    </ligandPart>
</feature>
<dbReference type="InterPro" id="IPR050529">
    <property type="entry name" value="CYP450_sterol_14alpha_dmase"/>
</dbReference>
<keyword evidence="4 6" id="KW-0479">Metal-binding</keyword>
<dbReference type="Proteomes" id="UP000800038">
    <property type="component" value="Unassembled WGS sequence"/>
</dbReference>
<keyword evidence="7" id="KW-0503">Monooxygenase</keyword>
<keyword evidence="3 6" id="KW-0349">Heme</keyword>
<evidence type="ECO:0000256" key="4">
    <source>
        <dbReference type="ARBA" id="ARBA00022723"/>
    </source>
</evidence>
<protein>
    <submittedName>
        <fullName evidence="8">Cytochrome P450</fullName>
    </submittedName>
</protein>
<dbReference type="InterPro" id="IPR017972">
    <property type="entry name" value="Cyt_P450_CS"/>
</dbReference>
<evidence type="ECO:0000256" key="5">
    <source>
        <dbReference type="ARBA" id="ARBA00023004"/>
    </source>
</evidence>
<sequence>MDSNTTAVHGDSSSSFVALRQNLYVQAIVTALVICVCTRLLSSHWFNAVKYGRGHSIQPPTLPYWIPGLKHGLSMGIDSKKFLASCLNKYGDGSPFFIDAAGQKLLILLDPEHIKGVLRSSTELDPNPFIHERILGALMGSPQAAIDHYKSEKGNTDYIQTTHIRQHTTGSNLTSLDKRLFHVLKRTIEPTLSDSGWTDLPDLYAFVEYHVSFAIAETLLGSAIVESYPNIITDLWIHIESTDQFLMGLPRFIIPKAYAARDRLLSHIRKWSTKSESLRHENAVDTKWDPTAGSALVQEREELYGEMPGHDEHGRASQVLGLLYAGTSLTVPMTFWYFFETMRDTSLHDRILAELKSQANVEEASYNFMQLSARPVFQSMHAETTRMYSSNLTAREVVVPEYALDAKYTVEQGTTVLISSKFAGQFEPAWAKARPHTVTRPLNTFWAERYITCGEDKRERFSDAGLGGSWMSFGGGEHKCPGRHFARNIGIVTLAVLMGEFECELVDPKAAHKMDPNLKEKAFGTTKPTGRIAARIRRREK</sequence>
<evidence type="ECO:0000313" key="8">
    <source>
        <dbReference type="EMBL" id="KAF1936393.1"/>
    </source>
</evidence>
<dbReference type="GO" id="GO:0016705">
    <property type="term" value="F:oxidoreductase activity, acting on paired donors, with incorporation or reduction of molecular oxygen"/>
    <property type="evidence" value="ECO:0007669"/>
    <property type="project" value="InterPro"/>
</dbReference>
<keyword evidence="7" id="KW-0560">Oxidoreductase</keyword>
<dbReference type="SUPFAM" id="SSF48264">
    <property type="entry name" value="Cytochrome P450"/>
    <property type="match status" value="1"/>
</dbReference>